<dbReference type="GO" id="GO:0016757">
    <property type="term" value="F:glycosyltransferase activity"/>
    <property type="evidence" value="ECO:0007669"/>
    <property type="project" value="UniProtKB-KW"/>
</dbReference>
<keyword evidence="3 6" id="KW-0328">Glycosyltransferase</keyword>
<reference evidence="8 9" key="1">
    <citation type="submission" date="2016-10" db="EMBL/GenBank/DDBJ databases">
        <authorList>
            <person name="Varghese N."/>
            <person name="Submissions S."/>
        </authorList>
    </citation>
    <scope>NUCLEOTIDE SEQUENCE [LARGE SCALE GENOMIC DNA]</scope>
    <source>
        <strain evidence="8 9">GMCC 1.11211</strain>
    </source>
</reference>
<accession>A0ABY1E8W6</accession>
<feature type="binding site" description="in other chain" evidence="6">
    <location>
        <position position="153"/>
    </location>
    <ligand>
        <name>5-phospho-alpha-D-ribose 1-diphosphate</name>
        <dbReference type="ChEBI" id="CHEBI:58017"/>
        <note>ligand shared between dimeric partners</note>
    </ligand>
</feature>
<feature type="domain" description="Phosphoribosyltransferase" evidence="7">
    <location>
        <begin position="149"/>
        <end position="217"/>
    </location>
</feature>
<dbReference type="Proteomes" id="UP000199681">
    <property type="component" value="Unassembled WGS sequence"/>
</dbReference>
<evidence type="ECO:0000259" key="7">
    <source>
        <dbReference type="Pfam" id="PF00156"/>
    </source>
</evidence>
<evidence type="ECO:0000256" key="1">
    <source>
        <dbReference type="ARBA" id="ARBA00004889"/>
    </source>
</evidence>
<dbReference type="Pfam" id="PF00156">
    <property type="entry name" value="Pribosyltran"/>
    <property type="match status" value="1"/>
</dbReference>
<evidence type="ECO:0000256" key="3">
    <source>
        <dbReference type="ARBA" id="ARBA00022676"/>
    </source>
</evidence>
<evidence type="ECO:0000256" key="2">
    <source>
        <dbReference type="ARBA" id="ARBA00011971"/>
    </source>
</evidence>
<evidence type="ECO:0000313" key="9">
    <source>
        <dbReference type="Proteomes" id="UP000199681"/>
    </source>
</evidence>
<keyword evidence="6" id="KW-0460">Magnesium</keyword>
<comment type="pathway">
    <text evidence="1 6">Pyrimidine metabolism; UMP biosynthesis via de novo pathway; UMP from orotate: step 1/2.</text>
</comment>
<feature type="binding site" evidence="6">
    <location>
        <position position="158"/>
    </location>
    <ligand>
        <name>5-phospho-alpha-D-ribose 1-diphosphate</name>
        <dbReference type="ChEBI" id="CHEBI:58017"/>
        <note>ligand shared between dimeric partners</note>
    </ligand>
</feature>
<dbReference type="SUPFAM" id="SSF53271">
    <property type="entry name" value="PRTase-like"/>
    <property type="match status" value="1"/>
</dbReference>
<dbReference type="PANTHER" id="PTHR19278:SF9">
    <property type="entry name" value="URIDINE 5'-MONOPHOSPHATE SYNTHASE"/>
    <property type="match status" value="1"/>
</dbReference>
<keyword evidence="9" id="KW-1185">Reference proteome</keyword>
<feature type="binding site" evidence="6">
    <location>
        <position position="182"/>
    </location>
    <ligand>
        <name>orotate</name>
        <dbReference type="ChEBI" id="CHEBI:30839"/>
    </ligand>
</feature>
<comment type="cofactor">
    <cofactor evidence="6">
        <name>Mg(2+)</name>
        <dbReference type="ChEBI" id="CHEBI:18420"/>
    </cofactor>
</comment>
<dbReference type="PANTHER" id="PTHR19278">
    <property type="entry name" value="OROTATE PHOSPHORIBOSYLTRANSFERASE"/>
    <property type="match status" value="1"/>
</dbReference>
<evidence type="ECO:0000256" key="6">
    <source>
        <dbReference type="HAMAP-Rule" id="MF_01208"/>
    </source>
</evidence>
<keyword evidence="4 6" id="KW-0808">Transferase</keyword>
<evidence type="ECO:0000256" key="4">
    <source>
        <dbReference type="ARBA" id="ARBA00022679"/>
    </source>
</evidence>
<dbReference type="InterPro" id="IPR023031">
    <property type="entry name" value="OPRT"/>
</dbReference>
<dbReference type="CDD" id="cd06223">
    <property type="entry name" value="PRTases_typeI"/>
    <property type="match status" value="1"/>
</dbReference>
<comment type="catalytic activity">
    <reaction evidence="6">
        <text>orotidine 5'-phosphate + diphosphate = orotate + 5-phospho-alpha-D-ribose 1-diphosphate</text>
        <dbReference type="Rhea" id="RHEA:10380"/>
        <dbReference type="ChEBI" id="CHEBI:30839"/>
        <dbReference type="ChEBI" id="CHEBI:33019"/>
        <dbReference type="ChEBI" id="CHEBI:57538"/>
        <dbReference type="ChEBI" id="CHEBI:58017"/>
        <dbReference type="EC" id="2.4.2.10"/>
    </reaction>
</comment>
<evidence type="ECO:0000256" key="5">
    <source>
        <dbReference type="ARBA" id="ARBA00022975"/>
    </source>
</evidence>
<dbReference type="InterPro" id="IPR029057">
    <property type="entry name" value="PRTase-like"/>
</dbReference>
<comment type="caution">
    <text evidence="6">Lacks conserved residue(s) required for the propagation of feature annotation.</text>
</comment>
<comment type="subunit">
    <text evidence="6">Homodimer.</text>
</comment>
<feature type="binding site" description="in other chain" evidence="6">
    <location>
        <begin position="178"/>
        <end position="186"/>
    </location>
    <ligand>
        <name>5-phospho-alpha-D-ribose 1-diphosphate</name>
        <dbReference type="ChEBI" id="CHEBI:58017"/>
        <note>ligand shared between dimeric partners</note>
    </ligand>
</feature>
<comment type="similarity">
    <text evidence="6">Belongs to the purine/pyrimidine phosphoribosyltransferase family. PyrE subfamily.</text>
</comment>
<name>A0ABY1E8W6_9MICO</name>
<organism evidence="8 9">
    <name type="scientific">Cryobacterium levicorallinum</name>
    <dbReference type="NCBI Taxonomy" id="995038"/>
    <lineage>
        <taxon>Bacteria</taxon>
        <taxon>Bacillati</taxon>
        <taxon>Actinomycetota</taxon>
        <taxon>Actinomycetes</taxon>
        <taxon>Micrococcales</taxon>
        <taxon>Microbacteriaceae</taxon>
        <taxon>Cryobacterium</taxon>
    </lineage>
</organism>
<dbReference type="Gene3D" id="3.40.50.2020">
    <property type="match status" value="1"/>
</dbReference>
<gene>
    <name evidence="6" type="primary">pyrE</name>
    <name evidence="8" type="ORF">SAMN05216274_10160</name>
</gene>
<dbReference type="InterPro" id="IPR000836">
    <property type="entry name" value="PRTase_dom"/>
</dbReference>
<comment type="function">
    <text evidence="6">Catalyzes the transfer of a ribosyl phosphate group from 5-phosphoribose 1-diphosphate to orotate, leading to the formation of orotidine monophosphate (OMP).</text>
</comment>
<feature type="binding site" evidence="6">
    <location>
        <position position="156"/>
    </location>
    <ligand>
        <name>5-phospho-alpha-D-ribose 1-diphosphate</name>
        <dbReference type="ChEBI" id="CHEBI:58017"/>
        <note>ligand shared between dimeric partners</note>
    </ligand>
</feature>
<dbReference type="NCBIfam" id="TIGR00336">
    <property type="entry name" value="pyrE"/>
    <property type="match status" value="1"/>
</dbReference>
<dbReference type="InterPro" id="IPR004467">
    <property type="entry name" value="Or_phspho_trans_dom"/>
</dbReference>
<evidence type="ECO:0000313" key="8">
    <source>
        <dbReference type="EMBL" id="SFH15117.1"/>
    </source>
</evidence>
<proteinExistence type="inferred from homology"/>
<comment type="caution">
    <text evidence="8">The sequence shown here is derived from an EMBL/GenBank/DDBJ whole genome shotgun (WGS) entry which is preliminary data.</text>
</comment>
<feature type="binding site" evidence="6">
    <location>
        <position position="152"/>
    </location>
    <ligand>
        <name>5-phospho-alpha-D-ribose 1-diphosphate</name>
        <dbReference type="ChEBI" id="CHEBI:58017"/>
        <note>ligand shared between dimeric partners</note>
    </ligand>
</feature>
<keyword evidence="5 6" id="KW-0665">Pyrimidine biosynthesis</keyword>
<sequence length="237" mass="25236">MKPSHLRPHWLRLCTPSWGSAGQGHLLLEQKFATPQETRPALSPGGCEPCSKLASVTDTRQKLIDFISAEAVFHGDFVLTSGKKATYYVDMRRVSLDHRVAPLIGQVMLDLIQDVPDVVAVGGMTMGADPIAAAVMHQGVARGASYDAFVVRKEPKDHGRGRQVEGPELAGKRVIVLEDTSTTGGSPLAAIEALLKIGAEIAGVAVVVDRNTGAREVIEAAGYPYFAAISLEDLGLN</sequence>
<protein>
    <recommendedName>
        <fullName evidence="2 6">Orotate phosphoribosyltransferase</fullName>
        <shortName evidence="6">OPRT</shortName>
        <shortName evidence="6">OPRTase</shortName>
        <ecNumber evidence="2 6">2.4.2.10</ecNumber>
    </recommendedName>
</protein>
<feature type="binding site" evidence="6">
    <location>
        <position position="210"/>
    </location>
    <ligand>
        <name>orotate</name>
        <dbReference type="ChEBI" id="CHEBI:30839"/>
    </ligand>
</feature>
<dbReference type="EC" id="2.4.2.10" evidence="2 6"/>
<dbReference type="EMBL" id="FOPW01000001">
    <property type="protein sequence ID" value="SFH15117.1"/>
    <property type="molecule type" value="Genomic_DNA"/>
</dbReference>
<dbReference type="HAMAP" id="MF_01208">
    <property type="entry name" value="PyrE"/>
    <property type="match status" value="1"/>
</dbReference>